<keyword evidence="2" id="KW-0233">DNA recombination</keyword>
<dbReference type="GO" id="GO:0006310">
    <property type="term" value="P:DNA recombination"/>
    <property type="evidence" value="ECO:0007669"/>
    <property type="project" value="UniProtKB-KW"/>
</dbReference>
<protein>
    <submittedName>
        <fullName evidence="4">Putative bacteriophage integrase</fullName>
    </submittedName>
</protein>
<evidence type="ECO:0000259" key="3">
    <source>
        <dbReference type="Pfam" id="PF17293"/>
    </source>
</evidence>
<evidence type="ECO:0000313" key="4">
    <source>
        <dbReference type="EMBL" id="CUO88389.1"/>
    </source>
</evidence>
<reference evidence="4 5" key="1">
    <citation type="submission" date="2015-09" db="EMBL/GenBank/DDBJ databases">
        <authorList>
            <consortium name="Pathogen Informatics"/>
        </authorList>
    </citation>
    <scope>NUCLEOTIDE SEQUENCE [LARGE SCALE GENOMIC DNA]</scope>
    <source>
        <strain evidence="4 5">2789STDY5608791</strain>
    </source>
</reference>
<dbReference type="SUPFAM" id="SSF56349">
    <property type="entry name" value="DNA breaking-rejoining enzymes"/>
    <property type="match status" value="1"/>
</dbReference>
<dbReference type="InterPro" id="IPR010998">
    <property type="entry name" value="Integrase_recombinase_N"/>
</dbReference>
<dbReference type="Gene3D" id="1.10.150.130">
    <property type="match status" value="1"/>
</dbReference>
<dbReference type="GO" id="GO:0003677">
    <property type="term" value="F:DNA binding"/>
    <property type="evidence" value="ECO:0007669"/>
    <property type="project" value="UniProtKB-KW"/>
</dbReference>
<name>A0A174IU29_BACUN</name>
<evidence type="ECO:0000256" key="1">
    <source>
        <dbReference type="ARBA" id="ARBA00023125"/>
    </source>
</evidence>
<sequence length="446" mass="51840">MATIRLYLSSKQQKSNGKCEIYLRMSAARNKVFRAKSNLYVLPKYWDEKKEKIMIPRIHVKEQGDLINLQKQLDALVTFILNQSIIVPIEELSKVWLERIINEFHFGKDEKESDNDELAFFGLLKLFISVRVKTGNREAQFGTLIRVLKRYEIYRGNGYSLNIHKVTDLDLIKFEEFLRIEHTFFDQDGNCIKYAKIYKTYPEMRTPKARGTNGVHYILKRLRTFYNWAVNTGRTTNNPFTKYHLPTCVYGTPFFITIEERNKLFNFDFSDDPQLAIQRDIFVFQSCIGIRSGDLYRLTDDNVVGDSIEYIPSKTADECGKTVSVPLISQAKIILNRYADKKCKTLLPFISIQHYNKAIKIMLQKAEISRIVTVINPITRKDEQHPIYEVATSYMARRNFIGNLYKEVKDANLIGSMTGHADGSKAFSRYRAIDADIKKSVISYLE</sequence>
<dbReference type="EMBL" id="CYZF01000007">
    <property type="protein sequence ID" value="CUO88389.1"/>
    <property type="molecule type" value="Genomic_DNA"/>
</dbReference>
<keyword evidence="1" id="KW-0238">DNA-binding</keyword>
<feature type="domain" description="Arm DNA-binding" evidence="3">
    <location>
        <begin position="7"/>
        <end position="75"/>
    </location>
</feature>
<dbReference type="Pfam" id="PF17293">
    <property type="entry name" value="Arm-DNA-bind_5"/>
    <property type="match status" value="1"/>
</dbReference>
<dbReference type="InterPro" id="IPR011010">
    <property type="entry name" value="DNA_brk_join_enz"/>
</dbReference>
<dbReference type="GO" id="GO:0015074">
    <property type="term" value="P:DNA integration"/>
    <property type="evidence" value="ECO:0007669"/>
    <property type="project" value="InterPro"/>
</dbReference>
<evidence type="ECO:0000313" key="5">
    <source>
        <dbReference type="Proteomes" id="UP000095419"/>
    </source>
</evidence>
<dbReference type="InterPro" id="IPR013762">
    <property type="entry name" value="Integrase-like_cat_sf"/>
</dbReference>
<proteinExistence type="predicted"/>
<dbReference type="Proteomes" id="UP000095419">
    <property type="component" value="Unassembled WGS sequence"/>
</dbReference>
<accession>A0A174IU29</accession>
<evidence type="ECO:0000256" key="2">
    <source>
        <dbReference type="ARBA" id="ARBA00023172"/>
    </source>
</evidence>
<dbReference type="InterPro" id="IPR035386">
    <property type="entry name" value="Arm-DNA-bind_5"/>
</dbReference>
<dbReference type="RefSeq" id="WP_022400973.1">
    <property type="nucleotide sequence ID" value="NZ_CYZF01000007.1"/>
</dbReference>
<dbReference type="AlphaFoldDB" id="A0A174IU29"/>
<gene>
    <name evidence="4" type="ORF">ERS417307_02644</name>
</gene>
<organism evidence="4 5">
    <name type="scientific">Bacteroides uniformis</name>
    <dbReference type="NCBI Taxonomy" id="820"/>
    <lineage>
        <taxon>Bacteria</taxon>
        <taxon>Pseudomonadati</taxon>
        <taxon>Bacteroidota</taxon>
        <taxon>Bacteroidia</taxon>
        <taxon>Bacteroidales</taxon>
        <taxon>Bacteroidaceae</taxon>
        <taxon>Bacteroides</taxon>
    </lineage>
</organism>
<dbReference type="Gene3D" id="1.10.443.10">
    <property type="entry name" value="Intergrase catalytic core"/>
    <property type="match status" value="1"/>
</dbReference>